<protein>
    <submittedName>
        <fullName evidence="1">Uncharacterized protein</fullName>
    </submittedName>
</protein>
<dbReference type="AlphaFoldDB" id="A0A4Y2IY46"/>
<comment type="caution">
    <text evidence="1">The sequence shown here is derived from an EMBL/GenBank/DDBJ whole genome shotgun (WGS) entry which is preliminary data.</text>
</comment>
<keyword evidence="2" id="KW-1185">Reference proteome</keyword>
<gene>
    <name evidence="1" type="ORF">AVEN_66249_1</name>
</gene>
<dbReference type="Proteomes" id="UP000499080">
    <property type="component" value="Unassembled WGS sequence"/>
</dbReference>
<proteinExistence type="predicted"/>
<reference evidence="1 2" key="1">
    <citation type="journal article" date="2019" name="Sci. Rep.">
        <title>Orb-weaving spider Araneus ventricosus genome elucidates the spidroin gene catalogue.</title>
        <authorList>
            <person name="Kono N."/>
            <person name="Nakamura H."/>
            <person name="Ohtoshi R."/>
            <person name="Moran D.A.P."/>
            <person name="Shinohara A."/>
            <person name="Yoshida Y."/>
            <person name="Fujiwara M."/>
            <person name="Mori M."/>
            <person name="Tomita M."/>
            <person name="Arakawa K."/>
        </authorList>
    </citation>
    <scope>NUCLEOTIDE SEQUENCE [LARGE SCALE GENOMIC DNA]</scope>
</reference>
<evidence type="ECO:0000313" key="2">
    <source>
        <dbReference type="Proteomes" id="UP000499080"/>
    </source>
</evidence>
<accession>A0A4Y2IY46</accession>
<sequence length="108" mass="11604">MCIVGHHSMSSIGCGTITKAIKTPVEDLGLDADESLQRQTIATCCNCPTKVTNRSITNWRRSSLLLQEGPCPVKLCRADCIKEDCSHDYCCLCTVVSCARQSAAALGP</sequence>
<name>A0A4Y2IY46_ARAVE</name>
<organism evidence="1 2">
    <name type="scientific">Araneus ventricosus</name>
    <name type="common">Orbweaver spider</name>
    <name type="synonym">Epeira ventricosa</name>
    <dbReference type="NCBI Taxonomy" id="182803"/>
    <lineage>
        <taxon>Eukaryota</taxon>
        <taxon>Metazoa</taxon>
        <taxon>Ecdysozoa</taxon>
        <taxon>Arthropoda</taxon>
        <taxon>Chelicerata</taxon>
        <taxon>Arachnida</taxon>
        <taxon>Araneae</taxon>
        <taxon>Araneomorphae</taxon>
        <taxon>Entelegynae</taxon>
        <taxon>Araneoidea</taxon>
        <taxon>Araneidae</taxon>
        <taxon>Araneus</taxon>
    </lineage>
</organism>
<dbReference type="EMBL" id="BGPR01003030">
    <property type="protein sequence ID" value="GBM82747.1"/>
    <property type="molecule type" value="Genomic_DNA"/>
</dbReference>
<evidence type="ECO:0000313" key="1">
    <source>
        <dbReference type="EMBL" id="GBM82747.1"/>
    </source>
</evidence>